<gene>
    <name evidence="4" type="ORF">BIW11_09435</name>
</gene>
<keyword evidence="4" id="KW-0378">Hydrolase</keyword>
<dbReference type="InParanoid" id="A0A1V9XKA5"/>
<organism evidence="4 5">
    <name type="scientific">Tropilaelaps mercedesae</name>
    <dbReference type="NCBI Taxonomy" id="418985"/>
    <lineage>
        <taxon>Eukaryota</taxon>
        <taxon>Metazoa</taxon>
        <taxon>Ecdysozoa</taxon>
        <taxon>Arthropoda</taxon>
        <taxon>Chelicerata</taxon>
        <taxon>Arachnida</taxon>
        <taxon>Acari</taxon>
        <taxon>Parasitiformes</taxon>
        <taxon>Mesostigmata</taxon>
        <taxon>Gamasina</taxon>
        <taxon>Dermanyssoidea</taxon>
        <taxon>Laelapidae</taxon>
        <taxon>Tropilaelaps</taxon>
    </lineage>
</organism>
<dbReference type="PRINTS" id="PR00722">
    <property type="entry name" value="CHYMOTRYPSIN"/>
</dbReference>
<comment type="caution">
    <text evidence="4">The sequence shown here is derived from an EMBL/GenBank/DDBJ whole genome shotgun (WGS) entry which is preliminary data.</text>
</comment>
<dbReference type="InterPro" id="IPR018114">
    <property type="entry name" value="TRYPSIN_HIS"/>
</dbReference>
<dbReference type="InterPro" id="IPR043504">
    <property type="entry name" value="Peptidase_S1_PA_chymotrypsin"/>
</dbReference>
<evidence type="ECO:0000256" key="2">
    <source>
        <dbReference type="SAM" id="SignalP"/>
    </source>
</evidence>
<evidence type="ECO:0000313" key="5">
    <source>
        <dbReference type="Proteomes" id="UP000192247"/>
    </source>
</evidence>
<keyword evidence="1" id="KW-1015">Disulfide bond</keyword>
<dbReference type="Gene3D" id="2.40.10.10">
    <property type="entry name" value="Trypsin-like serine proteases"/>
    <property type="match status" value="1"/>
</dbReference>
<proteinExistence type="predicted"/>
<dbReference type="InterPro" id="IPR009003">
    <property type="entry name" value="Peptidase_S1_PA"/>
</dbReference>
<sequence>MQVLNVVVFLPLCIIFSAHLSEAVISSLLQLHCGESTLNADITDGHDARSEEMPWIVIVRARRNYGKNPLICIGAIVTPRHVITAAHCYPPRATDITVFYGYRFDVNRRLGVKRVFTSKLHDAVYNQYKTHFEDILLLELFDPLKFDKHKGPVCIANTEEQFKNAAVITATYGNQRDAMEWPRYHLRLQPVLINSSTLHRCIDEYKWGEEYEICVSPKNNDFCQSFTGSPLVVYRDKRFYMIGVFSYFNAHTLNECTSSFTPQMYTRITSSIRAFIISAIEKSTYNYTKNPLD</sequence>
<evidence type="ECO:0000313" key="4">
    <source>
        <dbReference type="EMBL" id="OQR73909.1"/>
    </source>
</evidence>
<dbReference type="Proteomes" id="UP000192247">
    <property type="component" value="Unassembled WGS sequence"/>
</dbReference>
<keyword evidence="2" id="KW-0732">Signal</keyword>
<dbReference type="InterPro" id="IPR001254">
    <property type="entry name" value="Trypsin_dom"/>
</dbReference>
<accession>A0A1V9XKA5</accession>
<dbReference type="OrthoDB" id="6515605at2759"/>
<dbReference type="EMBL" id="MNPL01009051">
    <property type="protein sequence ID" value="OQR73909.1"/>
    <property type="molecule type" value="Genomic_DNA"/>
</dbReference>
<dbReference type="PANTHER" id="PTHR24253:SF176">
    <property type="entry name" value="CORIN, ISOFORM B"/>
    <property type="match status" value="1"/>
</dbReference>
<dbReference type="InterPro" id="IPR001314">
    <property type="entry name" value="Peptidase_S1A"/>
</dbReference>
<feature type="chain" id="PRO_5012799946" evidence="2">
    <location>
        <begin position="24"/>
        <end position="293"/>
    </location>
</feature>
<keyword evidence="5" id="KW-1185">Reference proteome</keyword>
<evidence type="ECO:0000256" key="1">
    <source>
        <dbReference type="ARBA" id="ARBA00023157"/>
    </source>
</evidence>
<dbReference type="PANTHER" id="PTHR24253">
    <property type="entry name" value="TRANSMEMBRANE PROTEASE SERINE"/>
    <property type="match status" value="1"/>
</dbReference>
<dbReference type="SMART" id="SM00020">
    <property type="entry name" value="Tryp_SPc"/>
    <property type="match status" value="1"/>
</dbReference>
<protein>
    <submittedName>
        <fullName evidence="4">Venom protease-like</fullName>
    </submittedName>
</protein>
<dbReference type="AlphaFoldDB" id="A0A1V9XKA5"/>
<dbReference type="STRING" id="418985.A0A1V9XKA5"/>
<dbReference type="PROSITE" id="PS00134">
    <property type="entry name" value="TRYPSIN_HIS"/>
    <property type="match status" value="1"/>
</dbReference>
<dbReference type="GO" id="GO:0006508">
    <property type="term" value="P:proteolysis"/>
    <property type="evidence" value="ECO:0007669"/>
    <property type="project" value="UniProtKB-KW"/>
</dbReference>
<dbReference type="GO" id="GO:0004252">
    <property type="term" value="F:serine-type endopeptidase activity"/>
    <property type="evidence" value="ECO:0007669"/>
    <property type="project" value="InterPro"/>
</dbReference>
<dbReference type="SUPFAM" id="SSF50494">
    <property type="entry name" value="Trypsin-like serine proteases"/>
    <property type="match status" value="1"/>
</dbReference>
<feature type="signal peptide" evidence="2">
    <location>
        <begin position="1"/>
        <end position="23"/>
    </location>
</feature>
<reference evidence="4 5" key="1">
    <citation type="journal article" date="2017" name="Gigascience">
        <title>Draft genome of the honey bee ectoparasitic mite, Tropilaelaps mercedesae, is shaped by the parasitic life history.</title>
        <authorList>
            <person name="Dong X."/>
            <person name="Armstrong S.D."/>
            <person name="Xia D."/>
            <person name="Makepeace B.L."/>
            <person name="Darby A.C."/>
            <person name="Kadowaki T."/>
        </authorList>
    </citation>
    <scope>NUCLEOTIDE SEQUENCE [LARGE SCALE GENOMIC DNA]</scope>
    <source>
        <strain evidence="4">Wuxi-XJTLU</strain>
    </source>
</reference>
<evidence type="ECO:0000259" key="3">
    <source>
        <dbReference type="PROSITE" id="PS50240"/>
    </source>
</evidence>
<dbReference type="PROSITE" id="PS50240">
    <property type="entry name" value="TRYPSIN_DOM"/>
    <property type="match status" value="1"/>
</dbReference>
<dbReference type="Pfam" id="PF00089">
    <property type="entry name" value="Trypsin"/>
    <property type="match status" value="1"/>
</dbReference>
<name>A0A1V9XKA5_9ACAR</name>
<keyword evidence="4" id="KW-0645">Protease</keyword>
<feature type="domain" description="Peptidase S1" evidence="3">
    <location>
        <begin position="42"/>
        <end position="285"/>
    </location>
</feature>